<evidence type="ECO:0000313" key="3">
    <source>
        <dbReference type="EMBL" id="KAA1089433.1"/>
    </source>
</evidence>
<dbReference type="Gene3D" id="3.20.20.80">
    <property type="entry name" value="Glycosidases"/>
    <property type="match status" value="1"/>
</dbReference>
<gene>
    <name evidence="3" type="ORF">PGT21_018084</name>
</gene>
<dbReference type="Proteomes" id="UP000324748">
    <property type="component" value="Unassembled WGS sequence"/>
</dbReference>
<dbReference type="GO" id="GO:0005975">
    <property type="term" value="P:carbohydrate metabolic process"/>
    <property type="evidence" value="ECO:0007669"/>
    <property type="project" value="InterPro"/>
</dbReference>
<dbReference type="InterPro" id="IPR017853">
    <property type="entry name" value="GH"/>
</dbReference>
<organism evidence="3 4">
    <name type="scientific">Puccinia graminis f. sp. tritici</name>
    <dbReference type="NCBI Taxonomy" id="56615"/>
    <lineage>
        <taxon>Eukaryota</taxon>
        <taxon>Fungi</taxon>
        <taxon>Dikarya</taxon>
        <taxon>Basidiomycota</taxon>
        <taxon>Pucciniomycotina</taxon>
        <taxon>Pucciniomycetes</taxon>
        <taxon>Pucciniales</taxon>
        <taxon>Pucciniaceae</taxon>
        <taxon>Puccinia</taxon>
    </lineage>
</organism>
<protein>
    <recommendedName>
        <fullName evidence="2">GH18 domain-containing protein</fullName>
    </recommendedName>
</protein>
<evidence type="ECO:0000313" key="4">
    <source>
        <dbReference type="Proteomes" id="UP000324748"/>
    </source>
</evidence>
<dbReference type="Pfam" id="PF00704">
    <property type="entry name" value="Glyco_hydro_18"/>
    <property type="match status" value="1"/>
</dbReference>
<evidence type="ECO:0000259" key="2">
    <source>
        <dbReference type="Pfam" id="PF00704"/>
    </source>
</evidence>
<sequence>MGLAQQQVALITSDENESRKKDFVILSTFVNGVTLRTIRCRCGPQRHPDVSSETESSCYVSSSDNSIYETTDQKQTTTQSKEDSRKPAFATQTVDLGVSNVTQTLDPNVSNLAQTVDPNLTTTTGQTLFDAGQNDTSGLLRKASSTIGSGDLDGHSGNQIQFTDLFKWGIIQLDLSDNEGRLTGINGYQVAWDRCSSTPYPFSKAQKIVITYDDTISISIKALYALAAGIGGVGFWDMTGDHHSMLVDSACKNLAKFD</sequence>
<dbReference type="AlphaFoldDB" id="A0A5B0NL07"/>
<dbReference type="OrthoDB" id="73875at2759"/>
<accession>A0A5B0NL07</accession>
<proteinExistence type="predicted"/>
<name>A0A5B0NL07_PUCGR</name>
<dbReference type="EMBL" id="VSWC01000093">
    <property type="protein sequence ID" value="KAA1089433.1"/>
    <property type="molecule type" value="Genomic_DNA"/>
</dbReference>
<evidence type="ECO:0000256" key="1">
    <source>
        <dbReference type="SAM" id="MobiDB-lite"/>
    </source>
</evidence>
<feature type="compositionally biased region" description="Low complexity" evidence="1">
    <location>
        <begin position="51"/>
        <end position="79"/>
    </location>
</feature>
<comment type="caution">
    <text evidence="3">The sequence shown here is derived from an EMBL/GenBank/DDBJ whole genome shotgun (WGS) entry which is preliminary data.</text>
</comment>
<dbReference type="SUPFAM" id="SSF51445">
    <property type="entry name" value="(Trans)glycosidases"/>
    <property type="match status" value="1"/>
</dbReference>
<feature type="domain" description="GH18" evidence="2">
    <location>
        <begin position="158"/>
        <end position="241"/>
    </location>
</feature>
<reference evidence="3 4" key="1">
    <citation type="submission" date="2019-05" db="EMBL/GenBank/DDBJ databases">
        <title>Emergence of the Ug99 lineage of the wheat stem rust pathogen through somatic hybridization.</title>
        <authorList>
            <person name="Li F."/>
            <person name="Upadhyaya N.M."/>
            <person name="Sperschneider J."/>
            <person name="Matny O."/>
            <person name="Nguyen-Phuc H."/>
            <person name="Mago R."/>
            <person name="Raley C."/>
            <person name="Miller M.E."/>
            <person name="Silverstein K.A.T."/>
            <person name="Henningsen E."/>
            <person name="Hirsch C.D."/>
            <person name="Visser B."/>
            <person name="Pretorius Z.A."/>
            <person name="Steffenson B.J."/>
            <person name="Schwessinger B."/>
            <person name="Dodds P.N."/>
            <person name="Figueroa M."/>
        </authorList>
    </citation>
    <scope>NUCLEOTIDE SEQUENCE [LARGE SCALE GENOMIC DNA]</scope>
    <source>
        <strain evidence="3">21-0</strain>
    </source>
</reference>
<keyword evidence="4" id="KW-1185">Reference proteome</keyword>
<dbReference type="InterPro" id="IPR001223">
    <property type="entry name" value="Glyco_hydro18_cat"/>
</dbReference>
<feature type="region of interest" description="Disordered" evidence="1">
    <location>
        <begin position="44"/>
        <end position="87"/>
    </location>
</feature>